<evidence type="ECO:0000313" key="2">
    <source>
        <dbReference type="Proteomes" id="UP000499080"/>
    </source>
</evidence>
<protein>
    <submittedName>
        <fullName evidence="1">Uncharacterized protein</fullName>
    </submittedName>
</protein>
<keyword evidence="2" id="KW-1185">Reference proteome</keyword>
<comment type="caution">
    <text evidence="1">The sequence shown here is derived from an EMBL/GenBank/DDBJ whole genome shotgun (WGS) entry which is preliminary data.</text>
</comment>
<dbReference type="Proteomes" id="UP000499080">
    <property type="component" value="Unassembled WGS sequence"/>
</dbReference>
<sequence length="99" mass="11409">MVSPDKRIANLRFKQDKVVDGRPSTAETTLKRRNTVSLFQFIGWLVGWGLMAQEPFLAKLRQSNGKIQHRGTKILKISENVKRNLFENDPDVKKQKKTS</sequence>
<name>A0A4Y2V235_ARAVE</name>
<evidence type="ECO:0000313" key="1">
    <source>
        <dbReference type="EMBL" id="GBO18592.1"/>
    </source>
</evidence>
<reference evidence="1 2" key="1">
    <citation type="journal article" date="2019" name="Sci. Rep.">
        <title>Orb-weaving spider Araneus ventricosus genome elucidates the spidroin gene catalogue.</title>
        <authorList>
            <person name="Kono N."/>
            <person name="Nakamura H."/>
            <person name="Ohtoshi R."/>
            <person name="Moran D.A.P."/>
            <person name="Shinohara A."/>
            <person name="Yoshida Y."/>
            <person name="Fujiwara M."/>
            <person name="Mori M."/>
            <person name="Tomita M."/>
            <person name="Arakawa K."/>
        </authorList>
    </citation>
    <scope>NUCLEOTIDE SEQUENCE [LARGE SCALE GENOMIC DNA]</scope>
</reference>
<dbReference type="AlphaFoldDB" id="A0A4Y2V235"/>
<accession>A0A4Y2V235</accession>
<organism evidence="1 2">
    <name type="scientific">Araneus ventricosus</name>
    <name type="common">Orbweaver spider</name>
    <name type="synonym">Epeira ventricosa</name>
    <dbReference type="NCBI Taxonomy" id="182803"/>
    <lineage>
        <taxon>Eukaryota</taxon>
        <taxon>Metazoa</taxon>
        <taxon>Ecdysozoa</taxon>
        <taxon>Arthropoda</taxon>
        <taxon>Chelicerata</taxon>
        <taxon>Arachnida</taxon>
        <taxon>Araneae</taxon>
        <taxon>Araneomorphae</taxon>
        <taxon>Entelegynae</taxon>
        <taxon>Araneoidea</taxon>
        <taxon>Araneidae</taxon>
        <taxon>Araneus</taxon>
    </lineage>
</organism>
<proteinExistence type="predicted"/>
<gene>
    <name evidence="1" type="ORF">AVEN_59757_1</name>
</gene>
<dbReference type="EMBL" id="BGPR01042195">
    <property type="protein sequence ID" value="GBO18592.1"/>
    <property type="molecule type" value="Genomic_DNA"/>
</dbReference>